<dbReference type="Pfam" id="PF17921">
    <property type="entry name" value="Integrase_H2C2"/>
    <property type="match status" value="1"/>
</dbReference>
<name>A0A9P6Y5S2_RHIOR</name>
<evidence type="ECO:0000313" key="4">
    <source>
        <dbReference type="Proteomes" id="UP000717996"/>
    </source>
</evidence>
<reference evidence="3" key="1">
    <citation type="journal article" date="2020" name="Microb. Genom.">
        <title>Genetic diversity of clinical and environmental Mucorales isolates obtained from an investigation of mucormycosis cases among solid organ transplant recipients.</title>
        <authorList>
            <person name="Nguyen M.H."/>
            <person name="Kaul D."/>
            <person name="Muto C."/>
            <person name="Cheng S.J."/>
            <person name="Richter R.A."/>
            <person name="Bruno V.M."/>
            <person name="Liu G."/>
            <person name="Beyhan S."/>
            <person name="Sundermann A.J."/>
            <person name="Mounaud S."/>
            <person name="Pasculle A.W."/>
            <person name="Nierman W.C."/>
            <person name="Driscoll E."/>
            <person name="Cumbie R."/>
            <person name="Clancy C.J."/>
            <person name="Dupont C.L."/>
        </authorList>
    </citation>
    <scope>NUCLEOTIDE SEQUENCE</scope>
    <source>
        <strain evidence="3">GL16</strain>
    </source>
</reference>
<protein>
    <recommendedName>
        <fullName evidence="2">Integrase zinc-binding domain-containing protein</fullName>
    </recommendedName>
</protein>
<organism evidence="3 4">
    <name type="scientific">Rhizopus oryzae</name>
    <name type="common">Mucormycosis agent</name>
    <name type="synonym">Rhizopus arrhizus var. delemar</name>
    <dbReference type="NCBI Taxonomy" id="64495"/>
    <lineage>
        <taxon>Eukaryota</taxon>
        <taxon>Fungi</taxon>
        <taxon>Fungi incertae sedis</taxon>
        <taxon>Mucoromycota</taxon>
        <taxon>Mucoromycotina</taxon>
        <taxon>Mucoromycetes</taxon>
        <taxon>Mucorales</taxon>
        <taxon>Mucorineae</taxon>
        <taxon>Rhizopodaceae</taxon>
        <taxon>Rhizopus</taxon>
    </lineage>
</organism>
<dbReference type="Gene3D" id="1.10.340.70">
    <property type="match status" value="1"/>
</dbReference>
<sequence length="345" mass="38892">MQPYIPSYSNFFFPSQTHAILRRATYPSEEEVYGVPSKGEFDAVVEDYLSRLSLKKRDKALIDQGRYIMIREVLKNPKDTSVSTAQFRFWVKKMFSFFPGSQDVIYHDGKPVATKEDIYAILVAAHREANHGGRDKTSAIVKYQFSWIPKELIARFVRCCPTCKIRRNGCNFTNDSSPSPPPVHFNYEAIYGTAKSAAAAAVASSNFYSSTPTILSSTAGLESIESTPSPAEPQSAYYSFPSKQQPMFGPGGIFEEQIHEDTSKSPVMYPSSNNNYYDYAKENNRHEGTTYLDDMLSTYKLSIGPELLNPNDILESIMNGWTQQENEKDTLSYGPQEQSNNLQNL</sequence>
<dbReference type="InterPro" id="IPR041588">
    <property type="entry name" value="Integrase_H2C2"/>
</dbReference>
<accession>A0A9P6Y5S2</accession>
<feature type="compositionally biased region" description="Polar residues" evidence="1">
    <location>
        <begin position="333"/>
        <end position="345"/>
    </location>
</feature>
<evidence type="ECO:0000256" key="1">
    <source>
        <dbReference type="SAM" id="MobiDB-lite"/>
    </source>
</evidence>
<dbReference type="OrthoDB" id="2499658at2759"/>
<dbReference type="Proteomes" id="UP000717996">
    <property type="component" value="Unassembled WGS sequence"/>
</dbReference>
<dbReference type="EMBL" id="JAANIT010001466">
    <property type="protein sequence ID" value="KAG1540164.1"/>
    <property type="molecule type" value="Genomic_DNA"/>
</dbReference>
<comment type="caution">
    <text evidence="3">The sequence shown here is derived from an EMBL/GenBank/DDBJ whole genome shotgun (WGS) entry which is preliminary data.</text>
</comment>
<proteinExistence type="predicted"/>
<evidence type="ECO:0000259" key="2">
    <source>
        <dbReference type="Pfam" id="PF17921"/>
    </source>
</evidence>
<feature type="region of interest" description="Disordered" evidence="1">
    <location>
        <begin position="325"/>
        <end position="345"/>
    </location>
</feature>
<feature type="domain" description="Integrase zinc-binding" evidence="2">
    <location>
        <begin position="118"/>
        <end position="167"/>
    </location>
</feature>
<dbReference type="AlphaFoldDB" id="A0A9P6Y5S2"/>
<evidence type="ECO:0000313" key="3">
    <source>
        <dbReference type="EMBL" id="KAG1540164.1"/>
    </source>
</evidence>
<gene>
    <name evidence="3" type="ORF">G6F51_008690</name>
</gene>